<protein>
    <submittedName>
        <fullName evidence="11">Metal ABC transporter permease</fullName>
    </submittedName>
</protein>
<dbReference type="InterPro" id="IPR039421">
    <property type="entry name" value="Type_1_exporter"/>
</dbReference>
<dbReference type="OrthoDB" id="9806127at2"/>
<name>A0A363UQU0_9GAMM</name>
<keyword evidence="6 8" id="KW-1133">Transmembrane helix</keyword>
<evidence type="ECO:0000256" key="1">
    <source>
        <dbReference type="ARBA" id="ARBA00004651"/>
    </source>
</evidence>
<dbReference type="GO" id="GO:0034040">
    <property type="term" value="F:ATPase-coupled lipid transmembrane transporter activity"/>
    <property type="evidence" value="ECO:0007669"/>
    <property type="project" value="TreeGrafter"/>
</dbReference>
<gene>
    <name evidence="11" type="ORF">DEH80_01360</name>
</gene>
<evidence type="ECO:0000256" key="5">
    <source>
        <dbReference type="ARBA" id="ARBA00022840"/>
    </source>
</evidence>
<dbReference type="CDD" id="cd18582">
    <property type="entry name" value="ABC_6TM_ATM1_ABCB7"/>
    <property type="match status" value="1"/>
</dbReference>
<feature type="transmembrane region" description="Helical" evidence="8">
    <location>
        <begin position="179"/>
        <end position="200"/>
    </location>
</feature>
<dbReference type="SUPFAM" id="SSF90123">
    <property type="entry name" value="ABC transporter transmembrane region"/>
    <property type="match status" value="1"/>
</dbReference>
<dbReference type="PROSITE" id="PS00211">
    <property type="entry name" value="ABC_TRANSPORTER_1"/>
    <property type="match status" value="1"/>
</dbReference>
<feature type="transmembrane region" description="Helical" evidence="8">
    <location>
        <begin position="36"/>
        <end position="57"/>
    </location>
</feature>
<dbReference type="InterPro" id="IPR017871">
    <property type="entry name" value="ABC_transporter-like_CS"/>
</dbReference>
<dbReference type="EMBL" id="QEQK01000001">
    <property type="protein sequence ID" value="PWN57814.1"/>
    <property type="molecule type" value="Genomic_DNA"/>
</dbReference>
<dbReference type="Proteomes" id="UP000251800">
    <property type="component" value="Unassembled WGS sequence"/>
</dbReference>
<dbReference type="PANTHER" id="PTHR24221:SF632">
    <property type="entry name" value="ATP-DEPENDENT LIPID A-CORE FLIPPASE"/>
    <property type="match status" value="1"/>
</dbReference>
<evidence type="ECO:0000256" key="3">
    <source>
        <dbReference type="ARBA" id="ARBA00022692"/>
    </source>
</evidence>
<dbReference type="PROSITE" id="PS50929">
    <property type="entry name" value="ABC_TM1F"/>
    <property type="match status" value="1"/>
</dbReference>
<dbReference type="Gene3D" id="1.20.1560.10">
    <property type="entry name" value="ABC transporter type 1, transmembrane domain"/>
    <property type="match status" value="1"/>
</dbReference>
<dbReference type="InterPro" id="IPR003439">
    <property type="entry name" value="ABC_transporter-like_ATP-bd"/>
</dbReference>
<comment type="caution">
    <text evidence="11">The sequence shown here is derived from an EMBL/GenBank/DDBJ whole genome shotgun (WGS) entry which is preliminary data.</text>
</comment>
<evidence type="ECO:0000256" key="6">
    <source>
        <dbReference type="ARBA" id="ARBA00022989"/>
    </source>
</evidence>
<accession>A0A363UQU0</accession>
<dbReference type="InterPro" id="IPR003593">
    <property type="entry name" value="AAA+_ATPase"/>
</dbReference>
<evidence type="ECO:0000256" key="4">
    <source>
        <dbReference type="ARBA" id="ARBA00022741"/>
    </source>
</evidence>
<proteinExistence type="predicted"/>
<dbReference type="Pfam" id="PF00005">
    <property type="entry name" value="ABC_tran"/>
    <property type="match status" value="1"/>
</dbReference>
<evidence type="ECO:0000256" key="7">
    <source>
        <dbReference type="ARBA" id="ARBA00023136"/>
    </source>
</evidence>
<dbReference type="Pfam" id="PF00664">
    <property type="entry name" value="ABC_membrane"/>
    <property type="match status" value="1"/>
</dbReference>
<keyword evidence="2" id="KW-0813">Transport</keyword>
<dbReference type="InterPro" id="IPR027417">
    <property type="entry name" value="P-loop_NTPase"/>
</dbReference>
<feature type="domain" description="ABC transporter" evidence="9">
    <location>
        <begin position="356"/>
        <end position="590"/>
    </location>
</feature>
<dbReference type="RefSeq" id="WP_109718671.1">
    <property type="nucleotide sequence ID" value="NZ_QEQK01000001.1"/>
</dbReference>
<dbReference type="PROSITE" id="PS50893">
    <property type="entry name" value="ABC_TRANSPORTER_2"/>
    <property type="match status" value="1"/>
</dbReference>
<dbReference type="InterPro" id="IPR036640">
    <property type="entry name" value="ABC1_TM_sf"/>
</dbReference>
<dbReference type="GO" id="GO:0016887">
    <property type="term" value="F:ATP hydrolysis activity"/>
    <property type="evidence" value="ECO:0007669"/>
    <property type="project" value="InterPro"/>
</dbReference>
<evidence type="ECO:0000256" key="8">
    <source>
        <dbReference type="SAM" id="Phobius"/>
    </source>
</evidence>
<feature type="transmembrane region" description="Helical" evidence="8">
    <location>
        <begin position="260"/>
        <end position="282"/>
    </location>
</feature>
<dbReference type="Gene3D" id="3.40.50.300">
    <property type="entry name" value="P-loop containing nucleotide triphosphate hydrolases"/>
    <property type="match status" value="1"/>
</dbReference>
<feature type="transmembrane region" description="Helical" evidence="8">
    <location>
        <begin position="302"/>
        <end position="320"/>
    </location>
</feature>
<dbReference type="SUPFAM" id="SSF52540">
    <property type="entry name" value="P-loop containing nucleoside triphosphate hydrolases"/>
    <property type="match status" value="1"/>
</dbReference>
<dbReference type="GO" id="GO:0005886">
    <property type="term" value="C:plasma membrane"/>
    <property type="evidence" value="ECO:0007669"/>
    <property type="project" value="UniProtKB-SubCell"/>
</dbReference>
<dbReference type="GO" id="GO:0140359">
    <property type="term" value="F:ABC-type transporter activity"/>
    <property type="evidence" value="ECO:0007669"/>
    <property type="project" value="InterPro"/>
</dbReference>
<organism evidence="11 12">
    <name type="scientific">Abyssibacter profundi</name>
    <dbReference type="NCBI Taxonomy" id="2182787"/>
    <lineage>
        <taxon>Bacteria</taxon>
        <taxon>Pseudomonadati</taxon>
        <taxon>Pseudomonadota</taxon>
        <taxon>Gammaproteobacteria</taxon>
        <taxon>Chromatiales</taxon>
        <taxon>Oceanococcaceae</taxon>
        <taxon>Abyssibacter</taxon>
    </lineage>
</organism>
<comment type="subcellular location">
    <subcellularLocation>
        <location evidence="1">Cell membrane</location>
        <topology evidence="1">Multi-pass membrane protein</topology>
    </subcellularLocation>
</comment>
<sequence>MRPSTAGADDQRPPEPGEWRAVVRLAPYLLTFRGRVLLATLCLIAAKAATVALPVVLKHIVDALDVAEQTVIVLPLALLLAYGALRFATVAFGELRDVVFGRVTERAMSRVALEVFDHLNRLDLGFHLARRTGGLSRDIERGVAGIRFLLRFMAFNIVPTLIEIGLVAGILLVGYSWTYAAVIAVAVTLYIVFSVVVTEWRTGYVRRQNRLASRANTRAIDALLNFETVKYFGNEAFEARRYADSLGEWESAMAQNRVSLATLNLGQALIVGGAVTVMMVLAGRQVVAGTMTLGDLVLVNAYMLQLFVPLNFLGFVYREIKQALADIGRMFRLTDIEPEVQDPEPAVDIPRAPAAIAFEDVHFGYDSRRPILQGVSLEVAAGETVAVVGSSGAGKSTLARLIFRFYDVDTGVIRVAGHDVRRLSQASLRGNIGVVPQDAVLFNDTLGYNIAYGNPQASQQAIDEVLRLAHLEAFVASLPDGLDTQVGERGLKLSGGEKQRVAIARAVLKQPGILLFDEATSSLDSESEQSVVRALRAVAADRTTVIIAHRLSTVADADRIVVLEQGRIVETGHHSQLLARGGRYADLWALQQAEQASGPSDSTGR</sequence>
<evidence type="ECO:0000256" key="2">
    <source>
        <dbReference type="ARBA" id="ARBA00022448"/>
    </source>
</evidence>
<keyword evidence="4" id="KW-0547">Nucleotide-binding</keyword>
<feature type="transmembrane region" description="Helical" evidence="8">
    <location>
        <begin position="69"/>
        <end position="92"/>
    </location>
</feature>
<dbReference type="GO" id="GO:0005524">
    <property type="term" value="F:ATP binding"/>
    <property type="evidence" value="ECO:0007669"/>
    <property type="project" value="UniProtKB-KW"/>
</dbReference>
<feature type="domain" description="ABC transmembrane type-1" evidence="10">
    <location>
        <begin position="37"/>
        <end position="322"/>
    </location>
</feature>
<evidence type="ECO:0000313" key="12">
    <source>
        <dbReference type="Proteomes" id="UP000251800"/>
    </source>
</evidence>
<dbReference type="FunFam" id="3.40.50.300:FF:000287">
    <property type="entry name" value="Multidrug ABC transporter ATP-binding protein"/>
    <property type="match status" value="1"/>
</dbReference>
<evidence type="ECO:0000259" key="10">
    <source>
        <dbReference type="PROSITE" id="PS50929"/>
    </source>
</evidence>
<keyword evidence="12" id="KW-1185">Reference proteome</keyword>
<dbReference type="InterPro" id="IPR011527">
    <property type="entry name" value="ABC1_TM_dom"/>
</dbReference>
<feature type="transmembrane region" description="Helical" evidence="8">
    <location>
        <begin position="148"/>
        <end position="173"/>
    </location>
</feature>
<keyword evidence="5" id="KW-0067">ATP-binding</keyword>
<evidence type="ECO:0000259" key="9">
    <source>
        <dbReference type="PROSITE" id="PS50893"/>
    </source>
</evidence>
<reference evidence="11 12" key="1">
    <citation type="submission" date="2018-05" db="EMBL/GenBank/DDBJ databases">
        <title>Abyssibacter profundi OUC007T gen. nov., sp. nov, a marine bacterium isolated from seawater of the Mariana Trench.</title>
        <authorList>
            <person name="Zhou S."/>
        </authorList>
    </citation>
    <scope>NUCLEOTIDE SEQUENCE [LARGE SCALE GENOMIC DNA]</scope>
    <source>
        <strain evidence="11 12">OUC007</strain>
    </source>
</reference>
<evidence type="ECO:0000313" key="11">
    <source>
        <dbReference type="EMBL" id="PWN57814.1"/>
    </source>
</evidence>
<dbReference type="AlphaFoldDB" id="A0A363UQU0"/>
<keyword evidence="7 8" id="KW-0472">Membrane</keyword>
<keyword evidence="3 8" id="KW-0812">Transmembrane</keyword>
<dbReference type="PANTHER" id="PTHR24221">
    <property type="entry name" value="ATP-BINDING CASSETTE SUB-FAMILY B"/>
    <property type="match status" value="1"/>
</dbReference>
<dbReference type="SMART" id="SM00382">
    <property type="entry name" value="AAA"/>
    <property type="match status" value="1"/>
</dbReference>